<protein>
    <submittedName>
        <fullName evidence="3">Nitrilase</fullName>
    </submittedName>
</protein>
<evidence type="ECO:0000256" key="1">
    <source>
        <dbReference type="ARBA" id="ARBA00008129"/>
    </source>
</evidence>
<comment type="similarity">
    <text evidence="1">Belongs to the carbon-nitrogen hydrolase superfamily. Nitrilase family.</text>
</comment>
<dbReference type="PANTHER" id="PTHR46044">
    <property type="entry name" value="NITRILASE"/>
    <property type="match status" value="1"/>
</dbReference>
<dbReference type="Gene3D" id="3.60.110.10">
    <property type="entry name" value="Carbon-nitrogen hydrolase"/>
    <property type="match status" value="1"/>
</dbReference>
<feature type="domain" description="CN hydrolase" evidence="2">
    <location>
        <begin position="5"/>
        <end position="283"/>
    </location>
</feature>
<proteinExistence type="inferred from homology"/>
<dbReference type="CDD" id="cd07564">
    <property type="entry name" value="nitrilases_CHs"/>
    <property type="match status" value="1"/>
</dbReference>
<sequence>MSRTTTVAIVQQPPAVLDLTRSLERAADHIAAAADLGADLVVFPETWLTCYPAWAFGLAGWANPEARHWHGRLLAESPVLGGIGDRNDGIAPLRSAAAEHGVTVVIGLNERSARGGTLYNSLATIGPDGLLLNVHRKLMPTHTERTIWGIGDAAGLHVVDTPAGRIGGLVCWEHWMPPARQTLHAASEQIHVAAWPDTPEMHQIAARSYAFEGRCFVASAGLYLTSNDVPAELLDAYLAGVGPDIPSEGALFDGGSSIIGPDGMWIVEPVHGRPEIVTAILDLSAIDREHQDLDVVGHYARDDIFELTVDARRRSGVTVITGR</sequence>
<evidence type="ECO:0000313" key="3">
    <source>
        <dbReference type="EMBL" id="GLY67998.1"/>
    </source>
</evidence>
<name>A0A9W6R2C0_9PSEU</name>
<dbReference type="EMBL" id="BSTI01000010">
    <property type="protein sequence ID" value="GLY67998.1"/>
    <property type="molecule type" value="Genomic_DNA"/>
</dbReference>
<dbReference type="InterPro" id="IPR003010">
    <property type="entry name" value="C-N_Hydrolase"/>
</dbReference>
<evidence type="ECO:0000313" key="4">
    <source>
        <dbReference type="Proteomes" id="UP001165136"/>
    </source>
</evidence>
<dbReference type="InterPro" id="IPR036526">
    <property type="entry name" value="C-N_Hydrolase_sf"/>
</dbReference>
<dbReference type="Pfam" id="PF00795">
    <property type="entry name" value="CN_hydrolase"/>
    <property type="match status" value="1"/>
</dbReference>
<dbReference type="Proteomes" id="UP001165136">
    <property type="component" value="Unassembled WGS sequence"/>
</dbReference>
<dbReference type="RefSeq" id="WP_285488140.1">
    <property type="nucleotide sequence ID" value="NZ_BSTI01000010.1"/>
</dbReference>
<dbReference type="GO" id="GO:0003824">
    <property type="term" value="F:catalytic activity"/>
    <property type="evidence" value="ECO:0007669"/>
    <property type="project" value="InterPro"/>
</dbReference>
<accession>A0A9W6R2C0</accession>
<dbReference type="AlphaFoldDB" id="A0A9W6R2C0"/>
<dbReference type="PANTHER" id="PTHR46044:SF1">
    <property type="entry name" value="CN HYDROLASE DOMAIN-CONTAINING PROTEIN"/>
    <property type="match status" value="1"/>
</dbReference>
<dbReference type="SUPFAM" id="SSF56317">
    <property type="entry name" value="Carbon-nitrogen hydrolase"/>
    <property type="match status" value="1"/>
</dbReference>
<dbReference type="InterPro" id="IPR044149">
    <property type="entry name" value="Nitrilases_CHs"/>
</dbReference>
<reference evidence="3" key="1">
    <citation type="submission" date="2023-03" db="EMBL/GenBank/DDBJ databases">
        <title>Amycolatopsis taiwanensis NBRC 103393.</title>
        <authorList>
            <person name="Ichikawa N."/>
            <person name="Sato H."/>
            <person name="Tonouchi N."/>
        </authorList>
    </citation>
    <scope>NUCLEOTIDE SEQUENCE</scope>
    <source>
        <strain evidence="3">NBRC 103393</strain>
    </source>
</reference>
<gene>
    <name evidence="3" type="ORF">Atai01_46170</name>
</gene>
<comment type="caution">
    <text evidence="3">The sequence shown here is derived from an EMBL/GenBank/DDBJ whole genome shotgun (WGS) entry which is preliminary data.</text>
</comment>
<organism evidence="3 4">
    <name type="scientific">Amycolatopsis taiwanensis</name>
    <dbReference type="NCBI Taxonomy" id="342230"/>
    <lineage>
        <taxon>Bacteria</taxon>
        <taxon>Bacillati</taxon>
        <taxon>Actinomycetota</taxon>
        <taxon>Actinomycetes</taxon>
        <taxon>Pseudonocardiales</taxon>
        <taxon>Pseudonocardiaceae</taxon>
        <taxon>Amycolatopsis</taxon>
    </lineage>
</organism>
<dbReference type="PROSITE" id="PS50263">
    <property type="entry name" value="CN_HYDROLASE"/>
    <property type="match status" value="1"/>
</dbReference>
<evidence type="ECO:0000259" key="2">
    <source>
        <dbReference type="PROSITE" id="PS50263"/>
    </source>
</evidence>
<keyword evidence="4" id="KW-1185">Reference proteome</keyword>